<feature type="transmembrane region" description="Helical" evidence="6">
    <location>
        <begin position="16"/>
        <end position="38"/>
    </location>
</feature>
<evidence type="ECO:0000259" key="7">
    <source>
        <dbReference type="Pfam" id="PF09335"/>
    </source>
</evidence>
<comment type="caution">
    <text evidence="8">The sequence shown here is derived from an EMBL/GenBank/DDBJ whole genome shotgun (WGS) entry which is preliminary data.</text>
</comment>
<reference evidence="8" key="2">
    <citation type="submission" date="2021-04" db="EMBL/GenBank/DDBJ databases">
        <authorList>
            <person name="Liu J."/>
        </authorList>
    </citation>
    <scope>NUCLEOTIDE SEQUENCE</scope>
    <source>
        <strain evidence="8">BAD-6</strain>
    </source>
</reference>
<feature type="domain" description="VTT" evidence="7">
    <location>
        <begin position="81"/>
        <end position="199"/>
    </location>
</feature>
<proteinExistence type="inferred from homology"/>
<dbReference type="RefSeq" id="WP_227016734.1">
    <property type="nucleotide sequence ID" value="NZ_JAGSND010000001.1"/>
</dbReference>
<evidence type="ECO:0000256" key="3">
    <source>
        <dbReference type="ARBA" id="ARBA00022692"/>
    </source>
</evidence>
<dbReference type="EMBL" id="JAGSND010000001">
    <property type="protein sequence ID" value="MBR0596610.1"/>
    <property type="molecule type" value="Genomic_DNA"/>
</dbReference>
<feature type="transmembrane region" description="Helical" evidence="6">
    <location>
        <begin position="58"/>
        <end position="81"/>
    </location>
</feature>
<feature type="transmembrane region" description="Helical" evidence="6">
    <location>
        <begin position="179"/>
        <end position="200"/>
    </location>
</feature>
<evidence type="ECO:0000256" key="4">
    <source>
        <dbReference type="ARBA" id="ARBA00022989"/>
    </source>
</evidence>
<accession>A0A8J7VZR4</accession>
<dbReference type="AlphaFoldDB" id="A0A8J7VZR4"/>
<keyword evidence="3 6" id="KW-0812">Transmembrane</keyword>
<gene>
    <name evidence="8" type="ORF">KCX82_01855</name>
</gene>
<evidence type="ECO:0000256" key="6">
    <source>
        <dbReference type="RuleBase" id="RU366058"/>
    </source>
</evidence>
<feature type="transmembrane region" description="Helical" evidence="6">
    <location>
        <begin position="147"/>
        <end position="167"/>
    </location>
</feature>
<feature type="transmembrane region" description="Helical" evidence="6">
    <location>
        <begin position="206"/>
        <end position="225"/>
    </location>
</feature>
<evidence type="ECO:0000313" key="9">
    <source>
        <dbReference type="Proteomes" id="UP000675664"/>
    </source>
</evidence>
<dbReference type="Proteomes" id="UP000675664">
    <property type="component" value="Unassembled WGS sequence"/>
</dbReference>
<comment type="similarity">
    <text evidence="6">Belongs to the TVP38/TMEM64 family.</text>
</comment>
<dbReference type="InterPro" id="IPR032816">
    <property type="entry name" value="VTT_dom"/>
</dbReference>
<feature type="transmembrane region" description="Helical" evidence="6">
    <location>
        <begin position="93"/>
        <end position="118"/>
    </location>
</feature>
<evidence type="ECO:0000313" key="8">
    <source>
        <dbReference type="EMBL" id="MBR0596610.1"/>
    </source>
</evidence>
<dbReference type="PANTHER" id="PTHR12677:SF59">
    <property type="entry name" value="GOLGI APPARATUS MEMBRANE PROTEIN TVP38-RELATED"/>
    <property type="match status" value="1"/>
</dbReference>
<dbReference type="GO" id="GO:0005886">
    <property type="term" value="C:plasma membrane"/>
    <property type="evidence" value="ECO:0007669"/>
    <property type="project" value="UniProtKB-SubCell"/>
</dbReference>
<dbReference type="InterPro" id="IPR015414">
    <property type="entry name" value="TMEM64"/>
</dbReference>
<keyword evidence="9" id="KW-1185">Reference proteome</keyword>
<evidence type="ECO:0000256" key="5">
    <source>
        <dbReference type="ARBA" id="ARBA00023136"/>
    </source>
</evidence>
<sequence length="243" mass="27898">MNQGNHYKRKKQIRTFVSIIKLLVLLGFIIGIPAYVYFNYPEFISHFNSLEEINSFLLQYKTASIFVYIGLQILQIIISVLPGQALQFAAGYAYSFWFGYLYSIIGVTFGTFITFYLARWLGKDAMHLFFGEERFTRFVHVLNSKRAYIVLFVIYLIPGIPKDLFVYAAGVSEIKMKPFLFLSLVGRTPALMGSVMMGSMFKNDSYTGLIILGIVAVVACIIGLLQRNRFLRWADKTYQKMVK</sequence>
<comment type="subcellular location">
    <subcellularLocation>
        <location evidence="1 6">Cell membrane</location>
        <topology evidence="1 6">Multi-pass membrane protein</topology>
    </subcellularLocation>
</comment>
<organism evidence="8 9">
    <name type="scientific">Sinanaerobacter chloroacetimidivorans</name>
    <dbReference type="NCBI Taxonomy" id="2818044"/>
    <lineage>
        <taxon>Bacteria</taxon>
        <taxon>Bacillati</taxon>
        <taxon>Bacillota</taxon>
        <taxon>Clostridia</taxon>
        <taxon>Peptostreptococcales</taxon>
        <taxon>Anaerovoracaceae</taxon>
        <taxon>Sinanaerobacter</taxon>
    </lineage>
</organism>
<name>A0A8J7VZR4_9FIRM</name>
<reference evidence="8" key="1">
    <citation type="submission" date="2021-04" db="EMBL/GenBank/DDBJ databases">
        <title>Sinoanaerobacter chloroacetimidivorans sp. nov., an obligate anaerobic bacterium isolated from anaerobic sludge.</title>
        <authorList>
            <person name="Bao Y."/>
        </authorList>
    </citation>
    <scope>NUCLEOTIDE SEQUENCE</scope>
    <source>
        <strain evidence="8">BAD-6</strain>
    </source>
</reference>
<evidence type="ECO:0000256" key="1">
    <source>
        <dbReference type="ARBA" id="ARBA00004651"/>
    </source>
</evidence>
<dbReference type="PANTHER" id="PTHR12677">
    <property type="entry name" value="GOLGI APPARATUS MEMBRANE PROTEIN TVP38-RELATED"/>
    <property type="match status" value="1"/>
</dbReference>
<keyword evidence="5 6" id="KW-0472">Membrane</keyword>
<evidence type="ECO:0000256" key="2">
    <source>
        <dbReference type="ARBA" id="ARBA00022475"/>
    </source>
</evidence>
<protein>
    <recommendedName>
        <fullName evidence="6">TVP38/TMEM64 family membrane protein</fullName>
    </recommendedName>
</protein>
<dbReference type="Pfam" id="PF09335">
    <property type="entry name" value="VTT_dom"/>
    <property type="match status" value="1"/>
</dbReference>
<keyword evidence="2 6" id="KW-1003">Cell membrane</keyword>
<keyword evidence="4 6" id="KW-1133">Transmembrane helix</keyword>